<feature type="chain" id="PRO_5047102266" evidence="1">
    <location>
        <begin position="25"/>
        <end position="156"/>
    </location>
</feature>
<sequence length="156" mass="17325">MKNRLLKSLGLAALLAAGANSAGADEVWNSNVGRIIYADEIGPTTVFAYGPQEDPGVVYLLGLAKVYQNRDVYDGYWAKNKSKVECKSERPGIYGKMTKYWGRFQIKFLDNNFPSRWEAIWSYCDGPAEKVKIEATPAVGEAAVPKNDLTRQSRTP</sequence>
<accession>A0ABU6D307</accession>
<evidence type="ECO:0000313" key="2">
    <source>
        <dbReference type="EMBL" id="MEB4592729.1"/>
    </source>
</evidence>
<feature type="signal peptide" evidence="1">
    <location>
        <begin position="1"/>
        <end position="24"/>
    </location>
</feature>
<reference evidence="3" key="1">
    <citation type="submission" date="2023-07" db="EMBL/GenBank/DDBJ databases">
        <title>The carbon used by Thiothrix.</title>
        <authorList>
            <person name="Chen L."/>
        </authorList>
    </citation>
    <scope>NUCLEOTIDE SEQUENCE [LARGE SCALE GENOMIC DNA]</scope>
</reference>
<keyword evidence="3" id="KW-1185">Reference proteome</keyword>
<name>A0ABU6D307_9GAMM</name>
<protein>
    <submittedName>
        <fullName evidence="2">Uncharacterized protein</fullName>
    </submittedName>
</protein>
<evidence type="ECO:0000256" key="1">
    <source>
        <dbReference type="SAM" id="SignalP"/>
    </source>
</evidence>
<reference evidence="2 3" key="2">
    <citation type="submission" date="2024-01" db="EMBL/GenBank/DDBJ databases">
        <authorList>
            <person name="Xie X."/>
        </authorList>
    </citation>
    <scope>NUCLEOTIDE SEQUENCE [LARGE SCALE GENOMIC DNA]</scope>
    <source>
        <strain evidence="2">SCUT-1</strain>
    </source>
</reference>
<evidence type="ECO:0000313" key="3">
    <source>
        <dbReference type="Proteomes" id="UP001308005"/>
    </source>
</evidence>
<dbReference type="Proteomes" id="UP001308005">
    <property type="component" value="Unassembled WGS sequence"/>
</dbReference>
<comment type="caution">
    <text evidence="2">The sequence shown here is derived from an EMBL/GenBank/DDBJ whole genome shotgun (WGS) entry which is preliminary data.</text>
</comment>
<proteinExistence type="predicted"/>
<organism evidence="2 3">
    <name type="scientific">Candidatus Thiothrix phosphatis</name>
    <dbReference type="NCBI Taxonomy" id="3112415"/>
    <lineage>
        <taxon>Bacteria</taxon>
        <taxon>Pseudomonadati</taxon>
        <taxon>Pseudomonadota</taxon>
        <taxon>Gammaproteobacteria</taxon>
        <taxon>Thiotrichales</taxon>
        <taxon>Thiotrichaceae</taxon>
        <taxon>Thiothrix</taxon>
    </lineage>
</organism>
<dbReference type="RefSeq" id="WP_324697186.1">
    <property type="nucleotide sequence ID" value="NZ_JAYMYJ010000142.1"/>
</dbReference>
<keyword evidence="1" id="KW-0732">Signal</keyword>
<dbReference type="EMBL" id="JAYMYJ010000142">
    <property type="protein sequence ID" value="MEB4592729.1"/>
    <property type="molecule type" value="Genomic_DNA"/>
</dbReference>
<gene>
    <name evidence="2" type="ORF">VSS37_17225</name>
</gene>